<comment type="caution">
    <text evidence="1">The sequence shown here is derived from an EMBL/GenBank/DDBJ whole genome shotgun (WGS) entry which is preliminary data.</text>
</comment>
<organism evidence="1 2">
    <name type="scientific">Shouchella xiaoxiensis</name>
    <dbReference type="NCBI Taxonomy" id="766895"/>
    <lineage>
        <taxon>Bacteria</taxon>
        <taxon>Bacillati</taxon>
        <taxon>Bacillota</taxon>
        <taxon>Bacilli</taxon>
        <taxon>Bacillales</taxon>
        <taxon>Bacillaceae</taxon>
        <taxon>Shouchella</taxon>
    </lineage>
</organism>
<dbReference type="RefSeq" id="WP_204466998.1">
    <property type="nucleotide sequence ID" value="NZ_JAFBCV010000010.1"/>
</dbReference>
<sequence length="95" mass="10803">MSKRFNVVFLNDKAEKEFNKFDGFVASLLDKAIIHLEERADEIGKELTGNLRGCKEIKLKQAGVRMIYRLPKGYEYLGEGIKLEIVDVQIIATGK</sequence>
<evidence type="ECO:0000313" key="1">
    <source>
        <dbReference type="EMBL" id="MBM7839786.1"/>
    </source>
</evidence>
<keyword evidence="2" id="KW-1185">Reference proteome</keyword>
<gene>
    <name evidence="1" type="ORF">JOC54_003066</name>
</gene>
<dbReference type="InterPro" id="IPR035093">
    <property type="entry name" value="RelE/ParE_toxin_dom_sf"/>
</dbReference>
<reference evidence="1" key="1">
    <citation type="submission" date="2021-01" db="EMBL/GenBank/DDBJ databases">
        <title>Genomic Encyclopedia of Type Strains, Phase IV (KMG-IV): sequencing the most valuable type-strain genomes for metagenomic binning, comparative biology and taxonomic classification.</title>
        <authorList>
            <person name="Goeker M."/>
        </authorList>
    </citation>
    <scope>NUCLEOTIDE SEQUENCE</scope>
    <source>
        <strain evidence="1">DSM 21943</strain>
    </source>
</reference>
<accession>A0ABS2SXN8</accession>
<name>A0ABS2SXN8_9BACI</name>
<dbReference type="Gene3D" id="3.30.2310.20">
    <property type="entry name" value="RelE-like"/>
    <property type="match status" value="1"/>
</dbReference>
<proteinExistence type="predicted"/>
<dbReference type="EMBL" id="JAFBCV010000010">
    <property type="protein sequence ID" value="MBM7839786.1"/>
    <property type="molecule type" value="Genomic_DNA"/>
</dbReference>
<protein>
    <submittedName>
        <fullName evidence="1">mRNA interferase RelE/StbE</fullName>
    </submittedName>
</protein>
<evidence type="ECO:0000313" key="2">
    <source>
        <dbReference type="Proteomes" id="UP001179280"/>
    </source>
</evidence>
<dbReference type="Proteomes" id="UP001179280">
    <property type="component" value="Unassembled WGS sequence"/>
</dbReference>